<dbReference type="STRING" id="1121097.GCA_000428125_02363"/>
<dbReference type="EMBL" id="BAJS01000033">
    <property type="protein sequence ID" value="GAK37951.1"/>
    <property type="molecule type" value="Genomic_DNA"/>
</dbReference>
<gene>
    <name evidence="1" type="ORF">JCM15093_3241</name>
</gene>
<evidence type="ECO:0000313" key="1">
    <source>
        <dbReference type="EMBL" id="GAK37951.1"/>
    </source>
</evidence>
<keyword evidence="2" id="KW-1185">Reference proteome</keyword>
<dbReference type="RefSeq" id="WP_024997501.1">
    <property type="nucleotide sequence ID" value="NZ_ATZI01000010.1"/>
</dbReference>
<sequence>MKKLSFYERQHIQHVLSQQNQVGLIFSEFCSSVGTSLKQWTDTGKSSVWIRNSAVENAIDRQLIALQSSLLANIHTNQGESWELSNIKNDYFLAYVQSLVVNKIVDQGMFARNAEALVSLQQRTTNGMNLSEKVWRITDQTKAQLEFYLKSGLSFGRPAALISQDVRQLLENPNKRFHRIRNEEGELVPSQPMKGYHPGIGQYRSSKMNALRLTATETNIAYRMADHKRWSKLKFALGITVKRSPSAKEPCKICDALAGEYPKDFMFTVWHPFCICFATLKVPSPEELAHFSLTKELPENKIVRNIPSLAFDFMRNNEYMRDSYAYKDNKKWFEGNQK</sequence>
<name>A0A069D6L2_9BACE</name>
<dbReference type="Proteomes" id="UP000027601">
    <property type="component" value="Unassembled WGS sequence"/>
</dbReference>
<dbReference type="AlphaFoldDB" id="A0A069D6L2"/>
<comment type="caution">
    <text evidence="1">The sequence shown here is derived from an EMBL/GenBank/DDBJ whole genome shotgun (WGS) entry which is preliminary data.</text>
</comment>
<proteinExistence type="predicted"/>
<dbReference type="OrthoDB" id="661150at2"/>
<organism evidence="1 2">
    <name type="scientific">Bacteroides graminisolvens DSM 19988 = JCM 15093</name>
    <dbReference type="NCBI Taxonomy" id="1121097"/>
    <lineage>
        <taxon>Bacteria</taxon>
        <taxon>Pseudomonadati</taxon>
        <taxon>Bacteroidota</taxon>
        <taxon>Bacteroidia</taxon>
        <taxon>Bacteroidales</taxon>
        <taxon>Bacteroidaceae</taxon>
        <taxon>Bacteroides</taxon>
    </lineage>
</organism>
<reference evidence="1 2" key="1">
    <citation type="journal article" date="2015" name="Microbes Environ.">
        <title>Distribution and evolution of nitrogen fixation genes in the phylum bacteroidetes.</title>
        <authorList>
            <person name="Inoue J."/>
            <person name="Oshima K."/>
            <person name="Suda W."/>
            <person name="Sakamoto M."/>
            <person name="Iino T."/>
            <person name="Noda S."/>
            <person name="Hongoh Y."/>
            <person name="Hattori M."/>
            <person name="Ohkuma M."/>
        </authorList>
    </citation>
    <scope>NUCLEOTIDE SEQUENCE [LARGE SCALE GENOMIC DNA]</scope>
    <source>
        <strain evidence="1 2">JCM 15093</strain>
    </source>
</reference>
<dbReference type="eggNOG" id="ENOG5030E3A">
    <property type="taxonomic scope" value="Bacteria"/>
</dbReference>
<evidence type="ECO:0000313" key="2">
    <source>
        <dbReference type="Proteomes" id="UP000027601"/>
    </source>
</evidence>
<accession>A0A069D6L2</accession>
<protein>
    <submittedName>
        <fullName evidence="1">Uncharacterized protein</fullName>
    </submittedName>
</protein>